<evidence type="ECO:0000259" key="4">
    <source>
        <dbReference type="Pfam" id="PF01494"/>
    </source>
</evidence>
<evidence type="ECO:0000313" key="6">
    <source>
        <dbReference type="Proteomes" id="UP000681425"/>
    </source>
</evidence>
<dbReference type="Proteomes" id="UP000681425">
    <property type="component" value="Chromosome"/>
</dbReference>
<dbReference type="GO" id="GO:0071949">
    <property type="term" value="F:FAD binding"/>
    <property type="evidence" value="ECO:0007669"/>
    <property type="project" value="InterPro"/>
</dbReference>
<dbReference type="Gene3D" id="3.40.30.120">
    <property type="match status" value="1"/>
</dbReference>
<dbReference type="PANTHER" id="PTHR43004:SF19">
    <property type="entry name" value="BINDING MONOOXYGENASE, PUTATIVE (JCVI)-RELATED"/>
    <property type="match status" value="1"/>
</dbReference>
<feature type="domain" description="FAD-binding" evidence="4">
    <location>
        <begin position="5"/>
        <end position="371"/>
    </location>
</feature>
<keyword evidence="3" id="KW-0274">FAD</keyword>
<dbReference type="EMBL" id="CP073910">
    <property type="protein sequence ID" value="QUT05789.1"/>
    <property type="molecule type" value="Genomic_DNA"/>
</dbReference>
<protein>
    <submittedName>
        <fullName evidence="5">FAD-dependent monooxygenase</fullName>
    </submittedName>
</protein>
<gene>
    <name evidence="5" type="ORF">KFK14_23090</name>
</gene>
<reference evidence="5" key="1">
    <citation type="submission" date="2021-04" db="EMBL/GenBank/DDBJ databases">
        <title>Isolation of p-tert-butylphenol degrading bacteria Sphingobium phenoxybenzoativorans Tas13 from active sludge.</title>
        <authorList>
            <person name="Li Y."/>
        </authorList>
    </citation>
    <scope>NUCLEOTIDE SEQUENCE</scope>
    <source>
        <strain evidence="5">Tas13</strain>
    </source>
</reference>
<accession>A0A975K6Q0</accession>
<dbReference type="AlphaFoldDB" id="A0A975K6Q0"/>
<dbReference type="Pfam" id="PF21274">
    <property type="entry name" value="Rng_hyd_C"/>
    <property type="match status" value="1"/>
</dbReference>
<keyword evidence="6" id="KW-1185">Reference proteome</keyword>
<dbReference type="Pfam" id="PF01494">
    <property type="entry name" value="FAD_binding_3"/>
    <property type="match status" value="1"/>
</dbReference>
<comment type="cofactor">
    <cofactor evidence="1">
        <name>FAD</name>
        <dbReference type="ChEBI" id="CHEBI:57692"/>
    </cofactor>
</comment>
<dbReference type="InterPro" id="IPR050641">
    <property type="entry name" value="RIFMO-like"/>
</dbReference>
<evidence type="ECO:0000256" key="2">
    <source>
        <dbReference type="ARBA" id="ARBA00022630"/>
    </source>
</evidence>
<evidence type="ECO:0000256" key="1">
    <source>
        <dbReference type="ARBA" id="ARBA00001974"/>
    </source>
</evidence>
<keyword evidence="2" id="KW-0285">Flavoprotein</keyword>
<keyword evidence="5" id="KW-0560">Oxidoreductase</keyword>
<dbReference type="InterPro" id="IPR002938">
    <property type="entry name" value="FAD-bd"/>
</dbReference>
<evidence type="ECO:0000256" key="3">
    <source>
        <dbReference type="ARBA" id="ARBA00022827"/>
    </source>
</evidence>
<organism evidence="5 6">
    <name type="scientific">Sphingobium phenoxybenzoativorans</name>
    <dbReference type="NCBI Taxonomy" id="1592790"/>
    <lineage>
        <taxon>Bacteria</taxon>
        <taxon>Pseudomonadati</taxon>
        <taxon>Pseudomonadota</taxon>
        <taxon>Alphaproteobacteria</taxon>
        <taxon>Sphingomonadales</taxon>
        <taxon>Sphingomonadaceae</taxon>
        <taxon>Sphingobium</taxon>
    </lineage>
</organism>
<name>A0A975K6Q0_9SPHN</name>
<sequence>MELLEVDVLVVGGGACGLTSSIVLSGLGIDNLVVEMRKGTSDLPKAHYYNQRTMEIFRQHGIAAEVFDKGMPMANCTVRYVTSLGGDGELDKRELLCFDAFGGGPRRRASERAAAVPATHLPQLGLEPILRRIADERGARTVRFQHEMVAFEQDAEGVTATIQDHAAGKAYQVRAKYMIGSDGGRAVGPALNIHREGREKLAVLVSAHITADISDYIPGDAMITHIIHPESRFRWGVFVPVGPQWSKHCPQWQFSFAYHPNETERLTAKDIVPAIRESMRLPDLDVTLHKVNEWWAEATVTPKFREGRIFLAGDAAHRVIPTSGLGLNTAIHDAHNLGWKLAATLKGEAGEELLDSYEAERLPACARNAEWSWFTFQNHLMVEMGLGLMPGAPEEANVQAIRDYLSDTTYGEMLRARAAEVAGTQRTEYGALGVELGSQYEGNAIVPDGSPAPAIDPMGDTYTPTTRPGHRLPHAWFEKGSLRISSHDLTGATERFSLITGARGGAWVEAAEKASATLGIEIKAIQVGVGCDYADASGLWDESKEIGEDGAVLVRPDNFVAYRSLNMVKDPASAIEGALRTVLSRNADKKAAPAAAKRQPALA</sequence>
<evidence type="ECO:0000313" key="5">
    <source>
        <dbReference type="EMBL" id="QUT05789.1"/>
    </source>
</evidence>
<dbReference type="SUPFAM" id="SSF51905">
    <property type="entry name" value="FAD/NAD(P)-binding domain"/>
    <property type="match status" value="1"/>
</dbReference>
<dbReference type="Gene3D" id="3.50.50.60">
    <property type="entry name" value="FAD/NAD(P)-binding domain"/>
    <property type="match status" value="1"/>
</dbReference>
<dbReference type="InterPro" id="IPR036188">
    <property type="entry name" value="FAD/NAD-bd_sf"/>
</dbReference>
<dbReference type="PRINTS" id="PR00420">
    <property type="entry name" value="RNGMNOXGNASE"/>
</dbReference>
<dbReference type="Gene3D" id="3.30.9.10">
    <property type="entry name" value="D-Amino Acid Oxidase, subunit A, domain 2"/>
    <property type="match status" value="1"/>
</dbReference>
<dbReference type="PANTHER" id="PTHR43004">
    <property type="entry name" value="TRK SYSTEM POTASSIUM UPTAKE PROTEIN"/>
    <property type="match status" value="1"/>
</dbReference>
<proteinExistence type="predicted"/>
<keyword evidence="5" id="KW-0503">Monooxygenase</keyword>
<dbReference type="RefSeq" id="WP_212609300.1">
    <property type="nucleotide sequence ID" value="NZ_CP073910.1"/>
</dbReference>
<dbReference type="GO" id="GO:0016709">
    <property type="term" value="F:oxidoreductase activity, acting on paired donors, with incorporation or reduction of molecular oxygen, NAD(P)H as one donor, and incorporation of one atom of oxygen"/>
    <property type="evidence" value="ECO:0007669"/>
    <property type="project" value="UniProtKB-ARBA"/>
</dbReference>
<dbReference type="KEGG" id="spph:KFK14_23090"/>